<dbReference type="InterPro" id="IPR002347">
    <property type="entry name" value="SDR_fam"/>
</dbReference>
<evidence type="ECO:0000313" key="2">
    <source>
        <dbReference type="EMBL" id="CAG7562834.1"/>
    </source>
</evidence>
<comment type="caution">
    <text evidence="2">The sequence shown here is derived from an EMBL/GenBank/DDBJ whole genome shotgun (WGS) entry which is preliminary data.</text>
</comment>
<evidence type="ECO:0008006" key="4">
    <source>
        <dbReference type="Google" id="ProtNLM"/>
    </source>
</evidence>
<dbReference type="PANTHER" id="PTHR43157">
    <property type="entry name" value="PHOSPHATIDYLINOSITOL-GLYCAN BIOSYNTHESIS CLASS F PROTEIN-RELATED"/>
    <property type="match status" value="1"/>
</dbReference>
<reference evidence="2" key="1">
    <citation type="submission" date="2021-05" db="EMBL/GenBank/DDBJ databases">
        <authorList>
            <person name="Khan N."/>
        </authorList>
    </citation>
    <scope>NUCLEOTIDE SEQUENCE</scope>
</reference>
<dbReference type="AlphaFoldDB" id="A0A8J2J3Y1"/>
<dbReference type="GO" id="GO:0016491">
    <property type="term" value="F:oxidoreductase activity"/>
    <property type="evidence" value="ECO:0007669"/>
    <property type="project" value="UniProtKB-KW"/>
</dbReference>
<evidence type="ECO:0000256" key="1">
    <source>
        <dbReference type="ARBA" id="ARBA00023002"/>
    </source>
</evidence>
<dbReference type="EMBL" id="CAJSTJ010000151">
    <property type="protein sequence ID" value="CAG7562834.1"/>
    <property type="molecule type" value="Genomic_DNA"/>
</dbReference>
<sequence>MKDQPKPKKPGLWLRLFSPVFRPPYSPSNIKIDGKTALVTGTTSGVGLQTCRSLLAHGVSQLIMSARTQKKGEDVAASLRLLYPRANIQVWELEMESYDSVIAFAERALKDLKRLDMVILNAGTLQANAYQAAYTEHEVMFQVNYLSTALLARLFVPVLRKRSPKGVPGRLTVASTNIFTHEENRYDPPTWESMDSLARLRTKDINGRFLLEKFRLPGKLLQIVLYDLSRSVSRTEVIVNAVCNQYVRDTQLYDSIENTPPLHTGIRAVNALVGKSLEQAAQSYIHAVAVEGNESHGEAIVNFRIQKRKYDERPRNWRIFEEDLLDRTGREFRQLFAGKSTIGSWLYIAMESGCTIDETIGKYPYLVTGWSDIV</sequence>
<protein>
    <recommendedName>
        <fullName evidence="4">Short-chain dehydrogenase</fullName>
    </recommendedName>
</protein>
<keyword evidence="1" id="KW-0560">Oxidoreductase</keyword>
<dbReference type="PANTHER" id="PTHR43157:SF35">
    <property type="entry name" value="DEHYDROGENASE_REDUCTASE FAMILY PROTEIN, PUTATIVE-RELATED"/>
    <property type="match status" value="1"/>
</dbReference>
<name>A0A8J2J3Y1_FUSEQ</name>
<accession>A0A8J2J3Y1</accession>
<dbReference type="Proteomes" id="UP000693738">
    <property type="component" value="Unassembled WGS sequence"/>
</dbReference>
<organism evidence="2 3">
    <name type="scientific">Fusarium equiseti</name>
    <name type="common">Fusarium scirpi</name>
    <dbReference type="NCBI Taxonomy" id="61235"/>
    <lineage>
        <taxon>Eukaryota</taxon>
        <taxon>Fungi</taxon>
        <taxon>Dikarya</taxon>
        <taxon>Ascomycota</taxon>
        <taxon>Pezizomycotina</taxon>
        <taxon>Sordariomycetes</taxon>
        <taxon>Hypocreomycetidae</taxon>
        <taxon>Hypocreales</taxon>
        <taxon>Nectriaceae</taxon>
        <taxon>Fusarium</taxon>
        <taxon>Fusarium incarnatum-equiseti species complex</taxon>
    </lineage>
</organism>
<evidence type="ECO:0000313" key="3">
    <source>
        <dbReference type="Proteomes" id="UP000693738"/>
    </source>
</evidence>
<proteinExistence type="predicted"/>
<gene>
    <name evidence="2" type="ORF">FEQUK3_LOCUS8549</name>
</gene>
<dbReference type="Pfam" id="PF00106">
    <property type="entry name" value="adh_short"/>
    <property type="match status" value="1"/>
</dbReference>